<sequence length="691" mass="72653">MKLIAASLGLVASVHAYAAMGGMQVHSRLNEPFSATVVVTGDEARALAGSAKPTINGANLNATVTRQGADRAVIRLRSSAPIKEPVMTFWLGVGNQNHQYTAMLDPRDYQHPDAAANHTRRERRAEAEPSRRRSSRHQERAGRREAPVQIQGRSYQIKDGELLVDIAEQVKPSGMTLRQTINALVAANPRAFRNGNPDLMYRGATLIIPDAATLRRLAHNPPRRVTTSSERAAADTAPAVQQPPVTTAPTPPVETKPAASVQQPVTPPPAPPVEPAQPPQPAVPPAVSEPVAEVPASNVLPADQAEVVASMPEQASDMMVSEPVVEPAPPVVAPPVVEEPPMEEEGMDIMQMAMYGGGGLLVLGGLAYLLLNRRRKGAAPKRGRTAVDEEDDDDDDLYFESVTDHSDSIAAAPIAPAAPAPQPAPAAPVAPQPTVSEEDLGLDLSHLDEQQQLGSTPSTTEAAQQAEADDWSWLAQAEEEPAAPAQAAAPAAPVAETPAAEDEWLNFGSEEPADVGAPVEAASAAAPAETAEGLDWVLDETPAAVPQSFQTEPAPTVDFDVPAQPEAPAVEDTALSFEMPELDSASPQQEEAPAASNTMDFNLDFDTPSAPAAEPVVETAPAAQPAAVADEPAVAGPLPKEALEAKLELAKMYLEIDDANTARQTLLELINESEGSSIQAQAQALLNDIGH</sequence>
<feature type="region of interest" description="Disordered" evidence="1">
    <location>
        <begin position="218"/>
        <end position="290"/>
    </location>
</feature>
<dbReference type="AlphaFoldDB" id="A0A1A9RX16"/>
<dbReference type="EMBL" id="LXSL01000021">
    <property type="protein sequence ID" value="OAM27712.1"/>
    <property type="molecule type" value="Genomic_DNA"/>
</dbReference>
<gene>
    <name evidence="5" type="ORF">A7P95_06235</name>
</gene>
<protein>
    <recommendedName>
        <fullName evidence="4">FimV N-terminal domain-containing protein</fullName>
    </recommendedName>
</protein>
<feature type="domain" description="FimV N-terminal" evidence="4">
    <location>
        <begin position="19"/>
        <end position="106"/>
    </location>
</feature>
<proteinExistence type="predicted"/>
<dbReference type="InterPro" id="IPR020012">
    <property type="entry name" value="LysM_FimV"/>
</dbReference>
<feature type="region of interest" description="Disordered" evidence="1">
    <location>
        <begin position="378"/>
        <end position="399"/>
    </location>
</feature>
<feature type="compositionally biased region" description="Basic and acidic residues" evidence="1">
    <location>
        <begin position="123"/>
        <end position="146"/>
    </location>
</feature>
<feature type="compositionally biased region" description="Low complexity" evidence="1">
    <location>
        <begin position="236"/>
        <end position="248"/>
    </location>
</feature>
<evidence type="ECO:0000259" key="4">
    <source>
        <dbReference type="Pfam" id="PF25800"/>
    </source>
</evidence>
<feature type="chain" id="PRO_5008396236" description="FimV N-terminal domain-containing protein" evidence="3">
    <location>
        <begin position="19"/>
        <end position="691"/>
    </location>
</feature>
<keyword evidence="2" id="KW-0812">Transmembrane</keyword>
<keyword evidence="3" id="KW-0732">Signal</keyword>
<keyword evidence="2" id="KW-1133">Transmembrane helix</keyword>
<feature type="region of interest" description="Disordered" evidence="1">
    <location>
        <begin position="109"/>
        <end position="150"/>
    </location>
</feature>
<reference evidence="6" key="1">
    <citation type="submission" date="2016-05" db="EMBL/GenBank/DDBJ databases">
        <title>Draft genome of Corynebacterium afermentans subsp. afermentans LCDC 88199T.</title>
        <authorList>
            <person name="Bernier A.-M."/>
            <person name="Bernard K."/>
        </authorList>
    </citation>
    <scope>NUCLEOTIDE SEQUENCE [LARGE SCALE GENOMIC DNA]</scope>
    <source>
        <strain evidence="6">NML02-A-017</strain>
    </source>
</reference>
<dbReference type="STRING" id="1795827.A7P95_06235"/>
<evidence type="ECO:0000256" key="1">
    <source>
        <dbReference type="SAM" id="MobiDB-lite"/>
    </source>
</evidence>
<feature type="compositionally biased region" description="Low complexity" evidence="1">
    <location>
        <begin position="255"/>
        <end position="264"/>
    </location>
</feature>
<dbReference type="InterPro" id="IPR020011">
    <property type="entry name" value="FimV_C"/>
</dbReference>
<dbReference type="Gene3D" id="1.20.58.2200">
    <property type="match status" value="1"/>
</dbReference>
<evidence type="ECO:0000313" key="6">
    <source>
        <dbReference type="Proteomes" id="UP000077885"/>
    </source>
</evidence>
<feature type="region of interest" description="Disordered" evidence="1">
    <location>
        <begin position="478"/>
        <end position="499"/>
    </location>
</feature>
<evidence type="ECO:0000256" key="3">
    <source>
        <dbReference type="SAM" id="SignalP"/>
    </source>
</evidence>
<feature type="signal peptide" evidence="3">
    <location>
        <begin position="1"/>
        <end position="18"/>
    </location>
</feature>
<dbReference type="NCBIfam" id="TIGR03504">
    <property type="entry name" value="FimV_Cterm"/>
    <property type="match status" value="1"/>
</dbReference>
<feature type="region of interest" description="Disordered" evidence="1">
    <location>
        <begin position="415"/>
        <end position="434"/>
    </location>
</feature>
<dbReference type="NCBIfam" id="TIGR03505">
    <property type="entry name" value="FimV_core"/>
    <property type="match status" value="1"/>
</dbReference>
<dbReference type="Gene3D" id="3.10.350.10">
    <property type="entry name" value="LysM domain"/>
    <property type="match status" value="1"/>
</dbReference>
<evidence type="ECO:0000256" key="2">
    <source>
        <dbReference type="SAM" id="Phobius"/>
    </source>
</evidence>
<dbReference type="Proteomes" id="UP000077885">
    <property type="component" value="Unassembled WGS sequence"/>
</dbReference>
<organism evidence="5 6">
    <name type="scientific">Eikenella longinqua</name>
    <dbReference type="NCBI Taxonomy" id="1795827"/>
    <lineage>
        <taxon>Bacteria</taxon>
        <taxon>Pseudomonadati</taxon>
        <taxon>Pseudomonadota</taxon>
        <taxon>Betaproteobacteria</taxon>
        <taxon>Neisseriales</taxon>
        <taxon>Neisseriaceae</taxon>
        <taxon>Eikenella</taxon>
    </lineage>
</organism>
<keyword evidence="2" id="KW-0472">Membrane</keyword>
<dbReference type="RefSeq" id="WP_067592764.1">
    <property type="nucleotide sequence ID" value="NZ_LXSL01000021.1"/>
</dbReference>
<dbReference type="InterPro" id="IPR038440">
    <property type="entry name" value="FimV_C_sf"/>
</dbReference>
<name>A0A1A9RX16_9NEIS</name>
<dbReference type="InterPro" id="IPR036779">
    <property type="entry name" value="LysM_dom_sf"/>
</dbReference>
<comment type="caution">
    <text evidence="5">The sequence shown here is derived from an EMBL/GenBank/DDBJ whole genome shotgun (WGS) entry which is preliminary data.</text>
</comment>
<feature type="compositionally biased region" description="Pro residues" evidence="1">
    <location>
        <begin position="416"/>
        <end position="431"/>
    </location>
</feature>
<feature type="compositionally biased region" description="Acidic residues" evidence="1">
    <location>
        <begin position="388"/>
        <end position="398"/>
    </location>
</feature>
<feature type="transmembrane region" description="Helical" evidence="2">
    <location>
        <begin position="352"/>
        <end position="371"/>
    </location>
</feature>
<feature type="compositionally biased region" description="Pro residues" evidence="1">
    <location>
        <begin position="265"/>
        <end position="284"/>
    </location>
</feature>
<feature type="compositionally biased region" description="Low complexity" evidence="1">
    <location>
        <begin position="482"/>
        <end position="498"/>
    </location>
</feature>
<evidence type="ECO:0000313" key="5">
    <source>
        <dbReference type="EMBL" id="OAM27712.1"/>
    </source>
</evidence>
<accession>A0A1A9RX16</accession>
<dbReference type="Pfam" id="PF25800">
    <property type="entry name" value="FimV_N"/>
    <property type="match status" value="1"/>
</dbReference>
<keyword evidence="6" id="KW-1185">Reference proteome</keyword>
<dbReference type="InterPro" id="IPR057840">
    <property type="entry name" value="FimV_N"/>
</dbReference>